<dbReference type="InterPro" id="IPR024642">
    <property type="entry name" value="SUZ-C"/>
</dbReference>
<evidence type="ECO:0000256" key="1">
    <source>
        <dbReference type="SAM" id="MobiDB-lite"/>
    </source>
</evidence>
<sequence length="233" mass="26291">MFYIRKIVSDDGKRVKRKIPFTDKDKEELMLRTVVAENLPDDHSHHNIEKIFNVAGSVKTIRVCHPQDPNTRTRGDLGISSKAMKLNDERNWRKGLRVRLLLRRSPKSVLKSRKTAFEGCLDDEDWMSSGLAEDSHHVSNQSEVVDHTNVEETLAAATTKKTWGKGRVKSTRQRNQMYNGRGLLSSSPQSSKTYEAPVNQVTKGPRMPDGTRGFTMGRGKPLSINIQTGVHVV</sequence>
<dbReference type="PaxDb" id="4081-Solyc10g050550.1.1"/>
<name>A0A3Q7IH68_SOLLC</name>
<dbReference type="Gramene" id="Solyc10g050550.2.1">
    <property type="protein sequence ID" value="Solyc10g050550.2.1"/>
    <property type="gene ID" value="Solyc10g050550.2"/>
</dbReference>
<reference evidence="3" key="1">
    <citation type="journal article" date="2012" name="Nature">
        <title>The tomato genome sequence provides insights into fleshy fruit evolution.</title>
        <authorList>
            <consortium name="Tomato Genome Consortium"/>
        </authorList>
    </citation>
    <scope>NUCLEOTIDE SEQUENCE [LARGE SCALE GENOMIC DNA]</scope>
    <source>
        <strain evidence="3">cv. Heinz 1706</strain>
    </source>
</reference>
<evidence type="ECO:0000313" key="4">
    <source>
        <dbReference type="Proteomes" id="UP000004994"/>
    </source>
</evidence>
<feature type="region of interest" description="Disordered" evidence="1">
    <location>
        <begin position="179"/>
        <end position="220"/>
    </location>
</feature>
<protein>
    <recommendedName>
        <fullName evidence="2">SUZ-C domain-containing protein</fullName>
    </recommendedName>
</protein>
<reference evidence="3" key="2">
    <citation type="submission" date="2019-01" db="UniProtKB">
        <authorList>
            <consortium name="EnsemblPlants"/>
        </authorList>
    </citation>
    <scope>IDENTIFICATION</scope>
    <source>
        <strain evidence="3">cv. Heinz 1706</strain>
    </source>
</reference>
<keyword evidence="4" id="KW-1185">Reference proteome</keyword>
<evidence type="ECO:0000313" key="3">
    <source>
        <dbReference type="EnsemblPlants" id="Solyc10g050550.2.1"/>
    </source>
</evidence>
<dbReference type="Proteomes" id="UP000004994">
    <property type="component" value="Chromosome 10"/>
</dbReference>
<dbReference type="STRING" id="4081.A0A3Q7IH68"/>
<evidence type="ECO:0000259" key="2">
    <source>
        <dbReference type="PROSITE" id="PS51938"/>
    </source>
</evidence>
<feature type="domain" description="SUZ-C" evidence="2">
    <location>
        <begin position="173"/>
        <end position="218"/>
    </location>
</feature>
<dbReference type="PROSITE" id="PS51938">
    <property type="entry name" value="SUZ_C"/>
    <property type="match status" value="1"/>
</dbReference>
<dbReference type="InParanoid" id="A0A3Q7IH68"/>
<feature type="compositionally biased region" description="Polar residues" evidence="1">
    <location>
        <begin position="179"/>
        <end position="193"/>
    </location>
</feature>
<dbReference type="EnsemblPlants" id="Solyc10g050550.2.1">
    <property type="protein sequence ID" value="Solyc10g050550.2.1"/>
    <property type="gene ID" value="Solyc10g050550.2"/>
</dbReference>
<dbReference type="AlphaFoldDB" id="A0A3Q7IH68"/>
<proteinExistence type="predicted"/>
<accession>A0A3Q7IH68</accession>
<organism evidence="3">
    <name type="scientific">Solanum lycopersicum</name>
    <name type="common">Tomato</name>
    <name type="synonym">Lycopersicon esculentum</name>
    <dbReference type="NCBI Taxonomy" id="4081"/>
    <lineage>
        <taxon>Eukaryota</taxon>
        <taxon>Viridiplantae</taxon>
        <taxon>Streptophyta</taxon>
        <taxon>Embryophyta</taxon>
        <taxon>Tracheophyta</taxon>
        <taxon>Spermatophyta</taxon>
        <taxon>Magnoliopsida</taxon>
        <taxon>eudicotyledons</taxon>
        <taxon>Gunneridae</taxon>
        <taxon>Pentapetalae</taxon>
        <taxon>asterids</taxon>
        <taxon>lamiids</taxon>
        <taxon>Solanales</taxon>
        <taxon>Solanaceae</taxon>
        <taxon>Solanoideae</taxon>
        <taxon>Solaneae</taxon>
        <taxon>Solanum</taxon>
        <taxon>Solanum subgen. Lycopersicon</taxon>
    </lineage>
</organism>